<protein>
    <submittedName>
        <fullName evidence="3">VanZ family protein</fullName>
    </submittedName>
</protein>
<evidence type="ECO:0000313" key="3">
    <source>
        <dbReference type="EMBL" id="MBA9027861.1"/>
    </source>
</evidence>
<reference evidence="3 4" key="1">
    <citation type="submission" date="2020-08" db="EMBL/GenBank/DDBJ databases">
        <title>Genomic Encyclopedia of Type Strains, Phase IV (KMG-IV): sequencing the most valuable type-strain genomes for metagenomic binning, comparative biology and taxonomic classification.</title>
        <authorList>
            <person name="Goeker M."/>
        </authorList>
    </citation>
    <scope>NUCLEOTIDE SEQUENCE [LARGE SCALE GENOMIC DNA]</scope>
    <source>
        <strain evidence="3 4">DSM 105481</strain>
    </source>
</reference>
<proteinExistence type="predicted"/>
<dbReference type="RefSeq" id="WP_028393453.1">
    <property type="nucleotide sequence ID" value="NZ_JACJHX010000010.1"/>
</dbReference>
<keyword evidence="4" id="KW-1185">Reference proteome</keyword>
<evidence type="ECO:0000259" key="2">
    <source>
        <dbReference type="Pfam" id="PF04892"/>
    </source>
</evidence>
<dbReference type="InterPro" id="IPR006976">
    <property type="entry name" value="VanZ-like"/>
</dbReference>
<comment type="caution">
    <text evidence="3">The sequence shown here is derived from an EMBL/GenBank/DDBJ whole genome shotgun (WGS) entry which is preliminary data.</text>
</comment>
<dbReference type="EMBL" id="JACJHX010000010">
    <property type="protein sequence ID" value="MBA9027861.1"/>
    <property type="molecule type" value="Genomic_DNA"/>
</dbReference>
<accession>A0ABR6CT06</accession>
<keyword evidence="1" id="KW-0472">Membrane</keyword>
<sequence length="145" mass="16368">MRKSLKVLLTVLPFIYMGAIWYMSSQPDDLILDLPSSSVDHFIKEALHLVEFAILYMLFAAALAAHGKLTSTWSILAAILASLYGICDEIHQSFIPARSASLIDVIKDVIGVLAAYFHVRYHYFKHHRGFLTIIENMTRKAVSSR</sequence>
<gene>
    <name evidence="3" type="ORF">HNP81_003153</name>
</gene>
<feature type="domain" description="VanZ-like" evidence="2">
    <location>
        <begin position="36"/>
        <end position="118"/>
    </location>
</feature>
<keyword evidence="1" id="KW-0812">Transmembrane</keyword>
<feature type="transmembrane region" description="Helical" evidence="1">
    <location>
        <begin position="46"/>
        <end position="65"/>
    </location>
</feature>
<dbReference type="Pfam" id="PF04892">
    <property type="entry name" value="VanZ"/>
    <property type="match status" value="1"/>
</dbReference>
<name>A0ABR6CT06_9BACI</name>
<evidence type="ECO:0000313" key="4">
    <source>
        <dbReference type="Proteomes" id="UP000626697"/>
    </source>
</evidence>
<organism evidence="3 4">
    <name type="scientific">Peribacillus huizhouensis</name>
    <dbReference type="NCBI Taxonomy" id="1501239"/>
    <lineage>
        <taxon>Bacteria</taxon>
        <taxon>Bacillati</taxon>
        <taxon>Bacillota</taxon>
        <taxon>Bacilli</taxon>
        <taxon>Bacillales</taxon>
        <taxon>Bacillaceae</taxon>
        <taxon>Peribacillus</taxon>
    </lineage>
</organism>
<evidence type="ECO:0000256" key="1">
    <source>
        <dbReference type="SAM" id="Phobius"/>
    </source>
</evidence>
<feature type="transmembrane region" description="Helical" evidence="1">
    <location>
        <begin position="7"/>
        <end position="24"/>
    </location>
</feature>
<dbReference type="NCBIfam" id="NF037970">
    <property type="entry name" value="vanZ_1"/>
    <property type="match status" value="1"/>
</dbReference>
<dbReference type="Proteomes" id="UP000626697">
    <property type="component" value="Unassembled WGS sequence"/>
</dbReference>
<keyword evidence="1" id="KW-1133">Transmembrane helix</keyword>